<keyword evidence="3" id="KW-1185">Reference proteome</keyword>
<accession>A0A1V9FI59</accession>
<dbReference type="Pfam" id="PF13302">
    <property type="entry name" value="Acetyltransf_3"/>
    <property type="match status" value="1"/>
</dbReference>
<evidence type="ECO:0000259" key="1">
    <source>
        <dbReference type="PROSITE" id="PS51186"/>
    </source>
</evidence>
<proteinExistence type="predicted"/>
<feature type="domain" description="N-acetyltransferase" evidence="1">
    <location>
        <begin position="48"/>
        <end position="185"/>
    </location>
</feature>
<dbReference type="InterPro" id="IPR051531">
    <property type="entry name" value="N-acetyltransferase"/>
</dbReference>
<evidence type="ECO:0000313" key="3">
    <source>
        <dbReference type="Proteomes" id="UP000192276"/>
    </source>
</evidence>
<dbReference type="Gene3D" id="3.40.630.30">
    <property type="match status" value="1"/>
</dbReference>
<dbReference type="STRING" id="550983.A4R26_22960"/>
<dbReference type="Proteomes" id="UP000192276">
    <property type="component" value="Unassembled WGS sequence"/>
</dbReference>
<gene>
    <name evidence="2" type="ORF">A4R26_22960</name>
</gene>
<reference evidence="3" key="1">
    <citation type="submission" date="2016-04" db="EMBL/GenBank/DDBJ databases">
        <authorList>
            <person name="Chen L."/>
            <person name="Zhuang W."/>
            <person name="Wang G."/>
        </authorList>
    </citation>
    <scope>NUCLEOTIDE SEQUENCE [LARGE SCALE GENOMIC DNA]</scope>
    <source>
        <strain evidence="3">208</strain>
    </source>
</reference>
<dbReference type="AlphaFoldDB" id="A0A1V9FI59"/>
<dbReference type="InterPro" id="IPR016181">
    <property type="entry name" value="Acyl_CoA_acyltransferase"/>
</dbReference>
<dbReference type="PANTHER" id="PTHR43792">
    <property type="entry name" value="GNAT FAMILY, PUTATIVE (AFU_ORTHOLOGUE AFUA_3G00765)-RELATED-RELATED"/>
    <property type="match status" value="1"/>
</dbReference>
<sequence>MHEGNKPLCYFTSRNPNVIETERLHLFPLTLAQLELYLKGNDGLEKELGLTPFGRTVAPQVRDMVTKFTLPKIYEAMPEDYLFYTFWLVVDKQSRVIVAEMGFKGPPVDGGRVEIGYGTMPAMQSKGYMTEAVNGMLQWTAGRRDIRLVLAETHASNVPSIRVVEKNGFIPLTKQGEMIWWKKIV</sequence>
<name>A0A1V9FI59_9BACT</name>
<dbReference type="GO" id="GO:0016747">
    <property type="term" value="F:acyltransferase activity, transferring groups other than amino-acyl groups"/>
    <property type="evidence" value="ECO:0007669"/>
    <property type="project" value="InterPro"/>
</dbReference>
<comment type="caution">
    <text evidence="2">The sequence shown here is derived from an EMBL/GenBank/DDBJ whole genome shotgun (WGS) entry which is preliminary data.</text>
</comment>
<dbReference type="SUPFAM" id="SSF55729">
    <property type="entry name" value="Acyl-CoA N-acyltransferases (Nat)"/>
    <property type="match status" value="1"/>
</dbReference>
<dbReference type="EMBL" id="LWBP01000189">
    <property type="protein sequence ID" value="OQP58032.1"/>
    <property type="molecule type" value="Genomic_DNA"/>
</dbReference>
<evidence type="ECO:0000313" key="2">
    <source>
        <dbReference type="EMBL" id="OQP58032.1"/>
    </source>
</evidence>
<dbReference type="InterPro" id="IPR000182">
    <property type="entry name" value="GNAT_dom"/>
</dbReference>
<protein>
    <recommendedName>
        <fullName evidence="1">N-acetyltransferase domain-containing protein</fullName>
    </recommendedName>
</protein>
<dbReference type="PANTHER" id="PTHR43792:SF13">
    <property type="entry name" value="ACETYLTRANSFERASE"/>
    <property type="match status" value="1"/>
</dbReference>
<dbReference type="PROSITE" id="PS51186">
    <property type="entry name" value="GNAT"/>
    <property type="match status" value="1"/>
</dbReference>
<organism evidence="2 3">
    <name type="scientific">Niastella populi</name>
    <dbReference type="NCBI Taxonomy" id="550983"/>
    <lineage>
        <taxon>Bacteria</taxon>
        <taxon>Pseudomonadati</taxon>
        <taxon>Bacteroidota</taxon>
        <taxon>Chitinophagia</taxon>
        <taxon>Chitinophagales</taxon>
        <taxon>Chitinophagaceae</taxon>
        <taxon>Niastella</taxon>
    </lineage>
</organism>